<dbReference type="InterPro" id="IPR050832">
    <property type="entry name" value="Bact_Acetyltransf"/>
</dbReference>
<name>A0A7S8E9C9_9CHLR</name>
<evidence type="ECO:0000259" key="3">
    <source>
        <dbReference type="PROSITE" id="PS51186"/>
    </source>
</evidence>
<protein>
    <submittedName>
        <fullName evidence="4">GNAT family N-acetyltransferase</fullName>
    </submittedName>
</protein>
<dbReference type="Gene3D" id="3.40.630.30">
    <property type="match status" value="1"/>
</dbReference>
<feature type="domain" description="N-acetyltransferase" evidence="3">
    <location>
        <begin position="2"/>
        <end position="151"/>
    </location>
</feature>
<dbReference type="InterPro" id="IPR000182">
    <property type="entry name" value="GNAT_dom"/>
</dbReference>
<reference evidence="4 5" key="1">
    <citation type="submission" date="2020-02" db="EMBL/GenBank/DDBJ databases">
        <authorList>
            <person name="Zheng R.K."/>
            <person name="Sun C.M."/>
        </authorList>
    </citation>
    <scope>NUCLEOTIDE SEQUENCE [LARGE SCALE GENOMIC DNA]</scope>
    <source>
        <strain evidence="5">rifampicinis</strain>
    </source>
</reference>
<keyword evidence="5" id="KW-1185">Reference proteome</keyword>
<dbReference type="InterPro" id="IPR016181">
    <property type="entry name" value="Acyl_CoA_acyltransferase"/>
</dbReference>
<organism evidence="4 5">
    <name type="scientific">Phototrophicus methaneseepsis</name>
    <dbReference type="NCBI Taxonomy" id="2710758"/>
    <lineage>
        <taxon>Bacteria</taxon>
        <taxon>Bacillati</taxon>
        <taxon>Chloroflexota</taxon>
        <taxon>Candidatus Thermofontia</taxon>
        <taxon>Phototrophicales</taxon>
        <taxon>Phototrophicaceae</taxon>
        <taxon>Phototrophicus</taxon>
    </lineage>
</organism>
<dbReference type="GO" id="GO:0016747">
    <property type="term" value="F:acyltransferase activity, transferring groups other than amino-acyl groups"/>
    <property type="evidence" value="ECO:0007669"/>
    <property type="project" value="InterPro"/>
</dbReference>
<dbReference type="Pfam" id="PF00583">
    <property type="entry name" value="Acetyltransf_1"/>
    <property type="match status" value="1"/>
</dbReference>
<proteinExistence type="predicted"/>
<accession>A0A7S8E9C9</accession>
<dbReference type="EMBL" id="CP062983">
    <property type="protein sequence ID" value="QPC82777.1"/>
    <property type="molecule type" value="Genomic_DNA"/>
</dbReference>
<keyword evidence="1 4" id="KW-0808">Transferase</keyword>
<dbReference type="KEGG" id="pmet:G4Y79_24345"/>
<evidence type="ECO:0000256" key="1">
    <source>
        <dbReference type="ARBA" id="ARBA00022679"/>
    </source>
</evidence>
<dbReference type="Proteomes" id="UP000594468">
    <property type="component" value="Chromosome"/>
</dbReference>
<gene>
    <name evidence="4" type="ORF">G4Y79_24345</name>
</gene>
<evidence type="ECO:0000256" key="2">
    <source>
        <dbReference type="ARBA" id="ARBA00023315"/>
    </source>
</evidence>
<evidence type="ECO:0000313" key="4">
    <source>
        <dbReference type="EMBL" id="QPC82777.1"/>
    </source>
</evidence>
<dbReference type="CDD" id="cd04301">
    <property type="entry name" value="NAT_SF"/>
    <property type="match status" value="1"/>
</dbReference>
<sequence>MVEIRCAQPDEAAWLQASFDAQMGWTKPAGYFAACCQRQQQDEIVLLVAVDGADYVGHCKIVWQPGYPYFREQGIPEIQDLNVLPTYRRQGVATQLVDYAESRISERSSWVGIGFGLYANYGPAQRMYIQRGYVPDGRGVVYQDEYVKPGTSVPVDDDLVLFLVKSLV</sequence>
<dbReference type="PANTHER" id="PTHR43877">
    <property type="entry name" value="AMINOALKYLPHOSPHONATE N-ACETYLTRANSFERASE-RELATED-RELATED"/>
    <property type="match status" value="1"/>
</dbReference>
<dbReference type="SUPFAM" id="SSF55729">
    <property type="entry name" value="Acyl-CoA N-acyltransferases (Nat)"/>
    <property type="match status" value="1"/>
</dbReference>
<evidence type="ECO:0000313" key="5">
    <source>
        <dbReference type="Proteomes" id="UP000594468"/>
    </source>
</evidence>
<dbReference type="RefSeq" id="WP_195170846.1">
    <property type="nucleotide sequence ID" value="NZ_CP062983.1"/>
</dbReference>
<dbReference type="PROSITE" id="PS51186">
    <property type="entry name" value="GNAT"/>
    <property type="match status" value="1"/>
</dbReference>
<keyword evidence="2" id="KW-0012">Acyltransferase</keyword>
<dbReference type="PANTHER" id="PTHR43877:SF2">
    <property type="entry name" value="AMINOALKYLPHOSPHONATE N-ACETYLTRANSFERASE-RELATED"/>
    <property type="match status" value="1"/>
</dbReference>
<dbReference type="AlphaFoldDB" id="A0A7S8E9C9"/>